<keyword evidence="2" id="KW-1185">Reference proteome</keyword>
<evidence type="ECO:0000313" key="1">
    <source>
        <dbReference type="EMBL" id="KAF9476834.1"/>
    </source>
</evidence>
<dbReference type="AlphaFoldDB" id="A0A9P5YYE9"/>
<comment type="caution">
    <text evidence="1">The sequence shown here is derived from an EMBL/GenBank/DDBJ whole genome shotgun (WGS) entry which is preliminary data.</text>
</comment>
<evidence type="ECO:0000313" key="2">
    <source>
        <dbReference type="Proteomes" id="UP000807469"/>
    </source>
</evidence>
<dbReference type="EMBL" id="MU155280">
    <property type="protein sequence ID" value="KAF9476834.1"/>
    <property type="molecule type" value="Genomic_DNA"/>
</dbReference>
<accession>A0A9P5YYE9</accession>
<organism evidence="1 2">
    <name type="scientific">Pholiota conissans</name>
    <dbReference type="NCBI Taxonomy" id="109636"/>
    <lineage>
        <taxon>Eukaryota</taxon>
        <taxon>Fungi</taxon>
        <taxon>Dikarya</taxon>
        <taxon>Basidiomycota</taxon>
        <taxon>Agaricomycotina</taxon>
        <taxon>Agaricomycetes</taxon>
        <taxon>Agaricomycetidae</taxon>
        <taxon>Agaricales</taxon>
        <taxon>Agaricineae</taxon>
        <taxon>Strophariaceae</taxon>
        <taxon>Pholiota</taxon>
    </lineage>
</organism>
<protein>
    <submittedName>
        <fullName evidence="1">Uncharacterized protein</fullName>
    </submittedName>
</protein>
<gene>
    <name evidence="1" type="ORF">BDN70DRAFT_897008</name>
</gene>
<proteinExistence type="predicted"/>
<reference evidence="1" key="1">
    <citation type="submission" date="2020-11" db="EMBL/GenBank/DDBJ databases">
        <authorList>
            <consortium name="DOE Joint Genome Institute"/>
            <person name="Ahrendt S."/>
            <person name="Riley R."/>
            <person name="Andreopoulos W."/>
            <person name="Labutti K."/>
            <person name="Pangilinan J."/>
            <person name="Ruiz-Duenas F.J."/>
            <person name="Barrasa J.M."/>
            <person name="Sanchez-Garcia M."/>
            <person name="Camarero S."/>
            <person name="Miyauchi S."/>
            <person name="Serrano A."/>
            <person name="Linde D."/>
            <person name="Babiker R."/>
            <person name="Drula E."/>
            <person name="Ayuso-Fernandez I."/>
            <person name="Pacheco R."/>
            <person name="Padilla G."/>
            <person name="Ferreira P."/>
            <person name="Barriuso J."/>
            <person name="Kellner H."/>
            <person name="Castanera R."/>
            <person name="Alfaro M."/>
            <person name="Ramirez L."/>
            <person name="Pisabarro A.G."/>
            <person name="Kuo A."/>
            <person name="Tritt A."/>
            <person name="Lipzen A."/>
            <person name="He G."/>
            <person name="Yan M."/>
            <person name="Ng V."/>
            <person name="Cullen D."/>
            <person name="Martin F."/>
            <person name="Rosso M.-N."/>
            <person name="Henrissat B."/>
            <person name="Hibbett D."/>
            <person name="Martinez A.T."/>
            <person name="Grigoriev I.V."/>
        </authorList>
    </citation>
    <scope>NUCLEOTIDE SEQUENCE</scope>
    <source>
        <strain evidence="1">CIRM-BRFM 674</strain>
    </source>
</reference>
<sequence length="187" mass="20531">MSELCSARLRDVRGRHLGDKQRTHTQRMSCQSLALMKFELSSGDHTTNAYTVNEAPKLSAGVGEHHRIKLESRVLVSSSPRQRAAEEVGIYPAYTPSPHQPSSSGLRKVDFGHGFWGMEGGECRLVWWMIEVGVGIRMLEGDGKGDDDDDDGMGKNGDVGMRWGWSGHLTVGSGCDAIGVVFWLLDD</sequence>
<dbReference type="Proteomes" id="UP000807469">
    <property type="component" value="Unassembled WGS sequence"/>
</dbReference>
<name>A0A9P5YYE9_9AGAR</name>